<keyword evidence="2" id="KW-1185">Reference proteome</keyword>
<reference evidence="1 2" key="1">
    <citation type="journal article" date="2016" name="Nat. Commun.">
        <title>Ectomycorrhizal ecology is imprinted in the genome of the dominant symbiotic fungus Cenococcum geophilum.</title>
        <authorList>
            <consortium name="DOE Joint Genome Institute"/>
            <person name="Peter M."/>
            <person name="Kohler A."/>
            <person name="Ohm R.A."/>
            <person name="Kuo A."/>
            <person name="Krutzmann J."/>
            <person name="Morin E."/>
            <person name="Arend M."/>
            <person name="Barry K.W."/>
            <person name="Binder M."/>
            <person name="Choi C."/>
            <person name="Clum A."/>
            <person name="Copeland A."/>
            <person name="Grisel N."/>
            <person name="Haridas S."/>
            <person name="Kipfer T."/>
            <person name="LaButti K."/>
            <person name="Lindquist E."/>
            <person name="Lipzen A."/>
            <person name="Maire R."/>
            <person name="Meier B."/>
            <person name="Mihaltcheva S."/>
            <person name="Molinier V."/>
            <person name="Murat C."/>
            <person name="Poggeler S."/>
            <person name="Quandt C.A."/>
            <person name="Sperisen C."/>
            <person name="Tritt A."/>
            <person name="Tisserant E."/>
            <person name="Crous P.W."/>
            <person name="Henrissat B."/>
            <person name="Nehls U."/>
            <person name="Egli S."/>
            <person name="Spatafora J.W."/>
            <person name="Grigoriev I.V."/>
            <person name="Martin F.M."/>
        </authorList>
    </citation>
    <scope>NUCLEOTIDE SEQUENCE [LARGE SCALE GENOMIC DNA]</scope>
    <source>
        <strain evidence="1 2">CBS 207.34</strain>
    </source>
</reference>
<protein>
    <submittedName>
        <fullName evidence="1">Uncharacterized protein</fullName>
    </submittedName>
</protein>
<dbReference type="Proteomes" id="UP000250140">
    <property type="component" value="Unassembled WGS sequence"/>
</dbReference>
<proteinExistence type="predicted"/>
<dbReference type="PANTHER" id="PTHR42749">
    <property type="entry name" value="CELL SHAPE-DETERMINING PROTEIN MREB"/>
    <property type="match status" value="1"/>
</dbReference>
<gene>
    <name evidence="1" type="ORF">AOQ84DRAFT_426261</name>
</gene>
<sequence length="591" mass="66819">MSLDRIIVGVDVGLTHTGVAFSKSNWAEPRIINKWPGTNELRNKVQTTIGYRAGNMGFTSWGFQCPPPDKVGRGEAVKDCFKLFLDPDVLKKTFEDSSGYEFGTYDDVRIWYKDFLTALYKYIREYIRDFLALPSWEDHTVEFLFSVPTTWELPVTNEFEHIIKEAGFGEDGKGHSVKIQLTEAEAAAVYTTASSQHRSRQGVWSRDSVSIDESSFQRSEIGEGHTILVCDSGGGTTDVSVVKVVSLKYINEHDQNGMEMVAELEQLDKVNDLPSEFSFLEGRIESGHMVFAQTEIREIFDMQIRGIFGLIDRQLSRMKEKTLGKVSHFVLSGGLCSSRYVQSQLWRRYGVTEHGIKILIDEYPQLVVCKGLVLDRLHRLKYNAFILPSLCCRSSYGVLYDEPFDSRKHFSRGIRIGRDPNGKKYATGQIHWLVRQGNRIRRDEPICQTFNHIVDPGKGAIVLKDTIASSKSPPTRLPSSIHEGDATKVCEIESTLNVDALENMDTVKRKQKRFLGIKFGKEFLKIEHQILVYVGAANLTFEIHFEGKAIGSRVVPVKWVYSSVEAEEGSVISTNGEGDDWYQGLLPKRLA</sequence>
<dbReference type="EMBL" id="KV749176">
    <property type="protein sequence ID" value="OCL10739.1"/>
    <property type="molecule type" value="Genomic_DNA"/>
</dbReference>
<evidence type="ECO:0000313" key="1">
    <source>
        <dbReference type="EMBL" id="OCL10739.1"/>
    </source>
</evidence>
<organism evidence="1 2">
    <name type="scientific">Glonium stellatum</name>
    <dbReference type="NCBI Taxonomy" id="574774"/>
    <lineage>
        <taxon>Eukaryota</taxon>
        <taxon>Fungi</taxon>
        <taxon>Dikarya</taxon>
        <taxon>Ascomycota</taxon>
        <taxon>Pezizomycotina</taxon>
        <taxon>Dothideomycetes</taxon>
        <taxon>Pleosporomycetidae</taxon>
        <taxon>Gloniales</taxon>
        <taxon>Gloniaceae</taxon>
        <taxon>Glonium</taxon>
    </lineage>
</organism>
<accession>A0A8E2JV48</accession>
<dbReference type="PANTHER" id="PTHR42749:SF1">
    <property type="entry name" value="CELL SHAPE-DETERMINING PROTEIN MREB"/>
    <property type="match status" value="1"/>
</dbReference>
<dbReference type="CDD" id="cd10170">
    <property type="entry name" value="ASKHA_NBD_HSP70"/>
    <property type="match status" value="1"/>
</dbReference>
<dbReference type="Gene3D" id="3.30.420.40">
    <property type="match status" value="1"/>
</dbReference>
<dbReference type="InterPro" id="IPR043129">
    <property type="entry name" value="ATPase_NBD"/>
</dbReference>
<dbReference type="SUPFAM" id="SSF53067">
    <property type="entry name" value="Actin-like ATPase domain"/>
    <property type="match status" value="1"/>
</dbReference>
<dbReference type="AlphaFoldDB" id="A0A8E2JV48"/>
<name>A0A8E2JV48_9PEZI</name>
<dbReference type="OrthoDB" id="2394218at2759"/>
<evidence type="ECO:0000313" key="2">
    <source>
        <dbReference type="Proteomes" id="UP000250140"/>
    </source>
</evidence>